<dbReference type="SUPFAM" id="SSF52091">
    <property type="entry name" value="SpoIIaa-like"/>
    <property type="match status" value="1"/>
</dbReference>
<dbReference type="InterPro" id="IPR058548">
    <property type="entry name" value="MlaB-like_STAS"/>
</dbReference>
<dbReference type="PANTHER" id="PTHR35849">
    <property type="entry name" value="BLR2341 PROTEIN"/>
    <property type="match status" value="1"/>
</dbReference>
<dbReference type="InterPro" id="IPR052746">
    <property type="entry name" value="MlaB_ABC_Transporter"/>
</dbReference>
<comment type="caution">
    <text evidence="2">The sequence shown here is derived from an EMBL/GenBank/DDBJ whole genome shotgun (WGS) entry which is preliminary data.</text>
</comment>
<accession>A0A7U7G9Y0</accession>
<dbReference type="RefSeq" id="WP_034431762.1">
    <property type="nucleotide sequence ID" value="NZ_CBTK010000085.1"/>
</dbReference>
<organism evidence="2 3">
    <name type="scientific">Candidatus Contendobacter odensis Run_B_J11</name>
    <dbReference type="NCBI Taxonomy" id="1400861"/>
    <lineage>
        <taxon>Bacteria</taxon>
        <taxon>Pseudomonadati</taxon>
        <taxon>Pseudomonadota</taxon>
        <taxon>Gammaproteobacteria</taxon>
        <taxon>Candidatus Competibacteraceae</taxon>
        <taxon>Candidatus Contendibacter</taxon>
    </lineage>
</organism>
<feature type="domain" description="STAS" evidence="1">
    <location>
        <begin position="1"/>
        <end position="95"/>
    </location>
</feature>
<keyword evidence="3" id="KW-1185">Reference proteome</keyword>
<dbReference type="EMBL" id="CBTK010000085">
    <property type="protein sequence ID" value="CDH44575.1"/>
    <property type="molecule type" value="Genomic_DNA"/>
</dbReference>
<evidence type="ECO:0000259" key="1">
    <source>
        <dbReference type="PROSITE" id="PS50801"/>
    </source>
</evidence>
<gene>
    <name evidence="2" type="ORF">BN874_1750003</name>
</gene>
<dbReference type="InterPro" id="IPR036513">
    <property type="entry name" value="STAS_dom_sf"/>
</dbReference>
<reference evidence="2 3" key="1">
    <citation type="journal article" date="2014" name="ISME J.">
        <title>Candidatus Competibacter-lineage genomes retrieved from metagenomes reveal functional metabolic diversity.</title>
        <authorList>
            <person name="McIlroy S.J."/>
            <person name="Albertsen M."/>
            <person name="Andresen E.K."/>
            <person name="Saunders A.M."/>
            <person name="Kristiansen R."/>
            <person name="Stokholm-Bjerregaard M."/>
            <person name="Nielsen K.L."/>
            <person name="Nielsen P.H."/>
        </authorList>
    </citation>
    <scope>NUCLEOTIDE SEQUENCE [LARGE SCALE GENOMIC DNA]</scope>
    <source>
        <strain evidence="2 3">Run_B_J11</strain>
    </source>
</reference>
<dbReference type="AlphaFoldDB" id="A0A7U7G9Y0"/>
<evidence type="ECO:0000313" key="3">
    <source>
        <dbReference type="Proteomes" id="UP000019184"/>
    </source>
</evidence>
<dbReference type="InterPro" id="IPR002645">
    <property type="entry name" value="STAS_dom"/>
</dbReference>
<sequence>MAIIECQPDLDIAAAATLHRQLLDALQTQQPLEIDGRAVRKIHTAVLQLFLSLMNEAKARAVPVHWRNPSPALLEGARLLGLAEPLGLEPDAGSR</sequence>
<protein>
    <recommendedName>
        <fullName evidence="1">STAS domain-containing protein</fullName>
    </recommendedName>
</protein>
<name>A0A7U7G9Y0_9GAMM</name>
<dbReference type="PROSITE" id="PS50801">
    <property type="entry name" value="STAS"/>
    <property type="match status" value="1"/>
</dbReference>
<dbReference type="PANTHER" id="PTHR35849:SF2">
    <property type="entry name" value="BLR2341 PROTEIN"/>
    <property type="match status" value="1"/>
</dbReference>
<evidence type="ECO:0000313" key="2">
    <source>
        <dbReference type="EMBL" id="CDH44575.1"/>
    </source>
</evidence>
<proteinExistence type="predicted"/>
<dbReference type="Proteomes" id="UP000019184">
    <property type="component" value="Unassembled WGS sequence"/>
</dbReference>
<dbReference type="Gene3D" id="3.30.750.24">
    <property type="entry name" value="STAS domain"/>
    <property type="match status" value="1"/>
</dbReference>
<dbReference type="OrthoDB" id="7068790at2"/>
<dbReference type="Pfam" id="PF13466">
    <property type="entry name" value="STAS_2"/>
    <property type="match status" value="1"/>
</dbReference>